<feature type="region of interest" description="Disordered" evidence="1">
    <location>
        <begin position="1"/>
        <end position="115"/>
    </location>
</feature>
<proteinExistence type="predicted"/>
<accession>A0A371CXB9</accession>
<evidence type="ECO:0000313" key="3">
    <source>
        <dbReference type="Proteomes" id="UP000256964"/>
    </source>
</evidence>
<dbReference type="AlphaFoldDB" id="A0A371CXB9"/>
<feature type="compositionally biased region" description="Polar residues" evidence="1">
    <location>
        <begin position="429"/>
        <end position="445"/>
    </location>
</feature>
<keyword evidence="3" id="KW-1185">Reference proteome</keyword>
<reference evidence="2 3" key="1">
    <citation type="journal article" date="2018" name="Biotechnol. Biofuels">
        <title>Integrative visual omics of the white-rot fungus Polyporus brumalis exposes the biotechnological potential of its oxidative enzymes for delignifying raw plant biomass.</title>
        <authorList>
            <person name="Miyauchi S."/>
            <person name="Rancon A."/>
            <person name="Drula E."/>
            <person name="Hage H."/>
            <person name="Chaduli D."/>
            <person name="Favel A."/>
            <person name="Grisel S."/>
            <person name="Henrissat B."/>
            <person name="Herpoel-Gimbert I."/>
            <person name="Ruiz-Duenas F.J."/>
            <person name="Chevret D."/>
            <person name="Hainaut M."/>
            <person name="Lin J."/>
            <person name="Wang M."/>
            <person name="Pangilinan J."/>
            <person name="Lipzen A."/>
            <person name="Lesage-Meessen L."/>
            <person name="Navarro D."/>
            <person name="Riley R."/>
            <person name="Grigoriev I.V."/>
            <person name="Zhou S."/>
            <person name="Raouche S."/>
            <person name="Rosso M.N."/>
        </authorList>
    </citation>
    <scope>NUCLEOTIDE SEQUENCE [LARGE SCALE GENOMIC DNA]</scope>
    <source>
        <strain evidence="2 3">BRFM 1820</strain>
    </source>
</reference>
<protein>
    <submittedName>
        <fullName evidence="2">Uncharacterized protein</fullName>
    </submittedName>
</protein>
<feature type="region of interest" description="Disordered" evidence="1">
    <location>
        <begin position="163"/>
        <end position="271"/>
    </location>
</feature>
<feature type="compositionally biased region" description="Low complexity" evidence="1">
    <location>
        <begin position="10"/>
        <end position="22"/>
    </location>
</feature>
<feature type="compositionally biased region" description="Acidic residues" evidence="1">
    <location>
        <begin position="201"/>
        <end position="212"/>
    </location>
</feature>
<organism evidence="2 3">
    <name type="scientific">Lentinus brumalis</name>
    <dbReference type="NCBI Taxonomy" id="2498619"/>
    <lineage>
        <taxon>Eukaryota</taxon>
        <taxon>Fungi</taxon>
        <taxon>Dikarya</taxon>
        <taxon>Basidiomycota</taxon>
        <taxon>Agaricomycotina</taxon>
        <taxon>Agaricomycetes</taxon>
        <taxon>Polyporales</taxon>
        <taxon>Polyporaceae</taxon>
        <taxon>Lentinus</taxon>
    </lineage>
</organism>
<name>A0A371CXB9_9APHY</name>
<feature type="region of interest" description="Disordered" evidence="1">
    <location>
        <begin position="422"/>
        <end position="445"/>
    </location>
</feature>
<gene>
    <name evidence="2" type="ORF">OH76DRAFT_1421143</name>
</gene>
<evidence type="ECO:0000313" key="2">
    <source>
        <dbReference type="EMBL" id="RDX44916.1"/>
    </source>
</evidence>
<feature type="compositionally biased region" description="Polar residues" evidence="1">
    <location>
        <begin position="251"/>
        <end position="263"/>
    </location>
</feature>
<feature type="compositionally biased region" description="Basic and acidic residues" evidence="1">
    <location>
        <begin position="237"/>
        <end position="250"/>
    </location>
</feature>
<feature type="compositionally biased region" description="Acidic residues" evidence="1">
    <location>
        <begin position="88"/>
        <end position="101"/>
    </location>
</feature>
<feature type="region of interest" description="Disordered" evidence="1">
    <location>
        <begin position="345"/>
        <end position="367"/>
    </location>
</feature>
<sequence>MAKMGLNADSSGSSTPAAPSSSVMPQLSSLGLALTGPGDKSGGCKSKKGRGKKVSSWRGARSKGKQHGATDLTAPDARFGSMARGGEDNGEDDNDEDDNDNEPPTADDLGLNDTVKDELAALPERARRQRLWEPSTLSNYDLHVYNIRTQNHVTMQKISEQFSVKSAPPAAKKVRKQAVAPPAGPCRQSTRLKAHTNAATAEDEQDPQETSEDPAGRLVDCTGASEDLSCDGAGALRDGEGALRDGEVSRDSQLTSKPTTAQDLSAASSSLSSEPTVCKDADWVRGGYERLLQDDHGVDFKCAVDWWTILERAYQWQSSDSVPLIDLLLYTSGCNCGGASTTSGQKCRTMSRSLSPGGSGGQSCNQPGGSAAEMVVRLLVRPSPMTGKHWHDPEIATPQTEASWANAAKDVAWVMEHLAKFASHKRSNPTDQPQLSTSAKRQCHK</sequence>
<evidence type="ECO:0000256" key="1">
    <source>
        <dbReference type="SAM" id="MobiDB-lite"/>
    </source>
</evidence>
<feature type="compositionally biased region" description="Basic residues" evidence="1">
    <location>
        <begin position="45"/>
        <end position="66"/>
    </location>
</feature>
<dbReference type="EMBL" id="KZ857444">
    <property type="protein sequence ID" value="RDX44916.1"/>
    <property type="molecule type" value="Genomic_DNA"/>
</dbReference>
<dbReference type="Proteomes" id="UP000256964">
    <property type="component" value="Unassembled WGS sequence"/>
</dbReference>